<feature type="binding site" evidence="7">
    <location>
        <position position="91"/>
    </location>
    <ligand>
        <name>substrate</name>
    </ligand>
</feature>
<evidence type="ECO:0000256" key="4">
    <source>
        <dbReference type="ARBA" id="ARBA00022801"/>
    </source>
</evidence>
<evidence type="ECO:0000256" key="5">
    <source>
        <dbReference type="ARBA" id="ARBA00022842"/>
    </source>
</evidence>
<protein>
    <recommendedName>
        <fullName evidence="7">Inorganic pyrophosphatase</fullName>
        <ecNumber evidence="7">3.6.1.1</ecNumber>
    </recommendedName>
    <alternativeName>
        <fullName evidence="7">Pyrophosphate phospho-hydrolase</fullName>
        <shortName evidence="7">PPase</shortName>
    </alternativeName>
</protein>
<feature type="binding site" evidence="7">
    <location>
        <position position="65"/>
    </location>
    <ligand>
        <name>substrate</name>
    </ligand>
</feature>
<keyword evidence="5 7" id="KW-0460">Magnesium</keyword>
<dbReference type="GO" id="GO:0005737">
    <property type="term" value="C:cytoplasm"/>
    <property type="evidence" value="ECO:0007669"/>
    <property type="project" value="UniProtKB-SubCell"/>
</dbReference>
<dbReference type="Pfam" id="PF00719">
    <property type="entry name" value="Pyrophosphatase"/>
    <property type="match status" value="1"/>
</dbReference>
<dbReference type="Gene3D" id="3.90.80.10">
    <property type="entry name" value="Inorganic pyrophosphatase"/>
    <property type="match status" value="1"/>
</dbReference>
<organism evidence="8 9">
    <name type="scientific">Gluconobacter kanchanaburiensis NBRC 103587</name>
    <dbReference type="NCBI Taxonomy" id="1307948"/>
    <lineage>
        <taxon>Bacteria</taxon>
        <taxon>Pseudomonadati</taxon>
        <taxon>Pseudomonadota</taxon>
        <taxon>Alphaproteobacteria</taxon>
        <taxon>Acetobacterales</taxon>
        <taxon>Acetobacteraceae</taxon>
        <taxon>Gluconobacter</taxon>
    </lineage>
</organism>
<evidence type="ECO:0000256" key="3">
    <source>
        <dbReference type="ARBA" id="ARBA00022723"/>
    </source>
</evidence>
<evidence type="ECO:0000313" key="8">
    <source>
        <dbReference type="EMBL" id="GEK96852.1"/>
    </source>
</evidence>
<evidence type="ECO:0000256" key="1">
    <source>
        <dbReference type="ARBA" id="ARBA00001946"/>
    </source>
</evidence>
<name>A0A511BAQ6_9PROT</name>
<dbReference type="Proteomes" id="UP000321079">
    <property type="component" value="Unassembled WGS sequence"/>
</dbReference>
<dbReference type="EC" id="3.6.1.1" evidence="7"/>
<dbReference type="FunFam" id="3.90.80.10:FF:000003">
    <property type="entry name" value="Inorganic pyrophosphatase"/>
    <property type="match status" value="1"/>
</dbReference>
<dbReference type="CDD" id="cd00412">
    <property type="entry name" value="pyrophosphatase"/>
    <property type="match status" value="1"/>
</dbReference>
<keyword evidence="2 7" id="KW-0963">Cytoplasm</keyword>
<comment type="subunit">
    <text evidence="7">Homohexamer.</text>
</comment>
<evidence type="ECO:0000256" key="6">
    <source>
        <dbReference type="ARBA" id="ARBA00047820"/>
    </source>
</evidence>
<dbReference type="GO" id="GO:0004427">
    <property type="term" value="F:inorganic diphosphate phosphatase activity"/>
    <property type="evidence" value="ECO:0007669"/>
    <property type="project" value="UniProtKB-UniRule"/>
</dbReference>
<dbReference type="NCBIfam" id="NF002317">
    <property type="entry name" value="PRK01250.1"/>
    <property type="match status" value="1"/>
</dbReference>
<accession>A0A511BAQ6</accession>
<sequence length="209" mass="22632">MGSLRNGRQALSFRSGQSLHAPVLSPPLQTVQDMDIMDVSKISPGKDLPNDINVVIEIPQGSQVKYEVDKDSGALVVDRFLFTPMAYPAAYGFIPGTLAADGDPADALVLTPSAVVPGAVIRARPIGMLKMEDESGQDEKIICVPHDKVHPQFSNVHSVDDLPEITKKAITHFFERYKDLEPNKWVKVTGWADKAEAGKVIMASVAAAK</sequence>
<comment type="cofactor">
    <cofactor evidence="1 7">
        <name>Mg(2+)</name>
        <dbReference type="ChEBI" id="CHEBI:18420"/>
    </cofactor>
</comment>
<dbReference type="GO" id="GO:0000287">
    <property type="term" value="F:magnesium ion binding"/>
    <property type="evidence" value="ECO:0007669"/>
    <property type="project" value="UniProtKB-UniRule"/>
</dbReference>
<dbReference type="SUPFAM" id="SSF50324">
    <property type="entry name" value="Inorganic pyrophosphatase"/>
    <property type="match status" value="1"/>
</dbReference>
<evidence type="ECO:0000256" key="7">
    <source>
        <dbReference type="HAMAP-Rule" id="MF_00209"/>
    </source>
</evidence>
<comment type="caution">
    <text evidence="8">The sequence shown here is derived from an EMBL/GenBank/DDBJ whole genome shotgun (WGS) entry which is preliminary data.</text>
</comment>
<evidence type="ECO:0000256" key="2">
    <source>
        <dbReference type="ARBA" id="ARBA00022490"/>
    </source>
</evidence>
<comment type="function">
    <text evidence="7">Catalyzes the hydrolysis of inorganic pyrophosphate (PPi) forming two phosphate ions.</text>
</comment>
<evidence type="ECO:0000313" key="9">
    <source>
        <dbReference type="Proteomes" id="UP000321079"/>
    </source>
</evidence>
<gene>
    <name evidence="7 8" type="primary">ppa</name>
    <name evidence="8" type="ORF">GKA01_20490</name>
</gene>
<feature type="binding site" evidence="7">
    <location>
        <position position="106"/>
    </location>
    <ligand>
        <name>Mg(2+)</name>
        <dbReference type="ChEBI" id="CHEBI:18420"/>
        <label>2</label>
    </ligand>
</feature>
<comment type="similarity">
    <text evidence="7">Belongs to the PPase family.</text>
</comment>
<reference evidence="8 9" key="1">
    <citation type="submission" date="2019-07" db="EMBL/GenBank/DDBJ databases">
        <title>Whole genome shotgun sequence of Gluconobacter kanchanaburiensis NBRC 103587.</title>
        <authorList>
            <person name="Hosoyama A."/>
            <person name="Uohara A."/>
            <person name="Ohji S."/>
            <person name="Ichikawa N."/>
        </authorList>
    </citation>
    <scope>NUCLEOTIDE SEQUENCE [LARGE SCALE GENOMIC DNA]</scope>
    <source>
        <strain evidence="8 9">NBRC 103587</strain>
    </source>
</reference>
<keyword evidence="9" id="KW-1185">Reference proteome</keyword>
<keyword evidence="4 7" id="KW-0378">Hydrolase</keyword>
<feature type="binding site" evidence="7">
    <location>
        <position position="101"/>
    </location>
    <ligand>
        <name>Mg(2+)</name>
        <dbReference type="ChEBI" id="CHEBI:18420"/>
        <label>1</label>
    </ligand>
</feature>
<feature type="binding site" evidence="7">
    <location>
        <position position="177"/>
    </location>
    <ligand>
        <name>substrate</name>
    </ligand>
</feature>
<dbReference type="HAMAP" id="MF_00209">
    <property type="entry name" value="Inorganic_PPase"/>
    <property type="match status" value="1"/>
</dbReference>
<dbReference type="InterPro" id="IPR036649">
    <property type="entry name" value="Pyrophosphatase_sf"/>
</dbReference>
<dbReference type="InterPro" id="IPR008162">
    <property type="entry name" value="Pyrophosphatase"/>
</dbReference>
<feature type="binding site" evidence="7">
    <location>
        <position position="79"/>
    </location>
    <ligand>
        <name>substrate</name>
    </ligand>
</feature>
<dbReference type="GO" id="GO:0006796">
    <property type="term" value="P:phosphate-containing compound metabolic process"/>
    <property type="evidence" value="ECO:0007669"/>
    <property type="project" value="InterPro"/>
</dbReference>
<dbReference type="PANTHER" id="PTHR10286">
    <property type="entry name" value="INORGANIC PYROPHOSPHATASE"/>
    <property type="match status" value="1"/>
</dbReference>
<feature type="binding site" evidence="7">
    <location>
        <position position="106"/>
    </location>
    <ligand>
        <name>Mg(2+)</name>
        <dbReference type="ChEBI" id="CHEBI:18420"/>
        <label>1</label>
    </ligand>
</feature>
<keyword evidence="3 7" id="KW-0479">Metal-binding</keyword>
<proteinExistence type="inferred from homology"/>
<feature type="binding site" evidence="7">
    <location>
        <position position="138"/>
    </location>
    <ligand>
        <name>Mg(2+)</name>
        <dbReference type="ChEBI" id="CHEBI:18420"/>
        <label>1</label>
    </ligand>
</feature>
<dbReference type="AlphaFoldDB" id="A0A511BAQ6"/>
<comment type="subcellular location">
    <subcellularLocation>
        <location evidence="7">Cytoplasm</location>
    </subcellularLocation>
</comment>
<comment type="catalytic activity">
    <reaction evidence="6 7">
        <text>diphosphate + H2O = 2 phosphate + H(+)</text>
        <dbReference type="Rhea" id="RHEA:24576"/>
        <dbReference type="ChEBI" id="CHEBI:15377"/>
        <dbReference type="ChEBI" id="CHEBI:15378"/>
        <dbReference type="ChEBI" id="CHEBI:33019"/>
        <dbReference type="ChEBI" id="CHEBI:43474"/>
        <dbReference type="EC" id="3.6.1.1"/>
    </reaction>
</comment>
<dbReference type="EMBL" id="BJVA01000012">
    <property type="protein sequence ID" value="GEK96852.1"/>
    <property type="molecule type" value="Genomic_DNA"/>
</dbReference>